<organism evidence="1 2">
    <name type="scientific">Zizania palustris</name>
    <name type="common">Northern wild rice</name>
    <dbReference type="NCBI Taxonomy" id="103762"/>
    <lineage>
        <taxon>Eukaryota</taxon>
        <taxon>Viridiplantae</taxon>
        <taxon>Streptophyta</taxon>
        <taxon>Embryophyta</taxon>
        <taxon>Tracheophyta</taxon>
        <taxon>Spermatophyta</taxon>
        <taxon>Magnoliopsida</taxon>
        <taxon>Liliopsida</taxon>
        <taxon>Poales</taxon>
        <taxon>Poaceae</taxon>
        <taxon>BOP clade</taxon>
        <taxon>Oryzoideae</taxon>
        <taxon>Oryzeae</taxon>
        <taxon>Zizaniinae</taxon>
        <taxon>Zizania</taxon>
    </lineage>
</organism>
<evidence type="ECO:0000313" key="1">
    <source>
        <dbReference type="EMBL" id="KAG8043417.1"/>
    </source>
</evidence>
<keyword evidence="2" id="KW-1185">Reference proteome</keyword>
<reference evidence="1" key="2">
    <citation type="submission" date="2021-02" db="EMBL/GenBank/DDBJ databases">
        <authorList>
            <person name="Kimball J.A."/>
            <person name="Haas M.W."/>
            <person name="Macchietto M."/>
            <person name="Kono T."/>
            <person name="Duquette J."/>
            <person name="Shao M."/>
        </authorList>
    </citation>
    <scope>NUCLEOTIDE SEQUENCE</scope>
    <source>
        <tissue evidence="1">Fresh leaf tissue</tissue>
    </source>
</reference>
<protein>
    <submittedName>
        <fullName evidence="1">Uncharacterized protein</fullName>
    </submittedName>
</protein>
<dbReference type="AlphaFoldDB" id="A0A8J5RBJ5"/>
<evidence type="ECO:0000313" key="2">
    <source>
        <dbReference type="Proteomes" id="UP000729402"/>
    </source>
</evidence>
<accession>A0A8J5RBJ5</accession>
<sequence length="78" mass="8428">MSMMYVPLATPCRSGDGGVGVGVVVVLWWREEDDDAPPEKKRAFGGREEEEEEEVIISCCSTGRALLQAVTVSHAMAS</sequence>
<reference evidence="1" key="1">
    <citation type="journal article" date="2021" name="bioRxiv">
        <title>Whole Genome Assembly and Annotation of Northern Wild Rice, Zizania palustris L., Supports a Whole Genome Duplication in the Zizania Genus.</title>
        <authorList>
            <person name="Haas M."/>
            <person name="Kono T."/>
            <person name="Macchietto M."/>
            <person name="Millas R."/>
            <person name="McGilp L."/>
            <person name="Shao M."/>
            <person name="Duquette J."/>
            <person name="Hirsch C.N."/>
            <person name="Kimball J."/>
        </authorList>
    </citation>
    <scope>NUCLEOTIDE SEQUENCE</scope>
    <source>
        <tissue evidence="1">Fresh leaf tissue</tissue>
    </source>
</reference>
<dbReference type="EMBL" id="JAAALK010000953">
    <property type="protein sequence ID" value="KAG8043417.1"/>
    <property type="molecule type" value="Genomic_DNA"/>
</dbReference>
<name>A0A8J5RBJ5_ZIZPA</name>
<proteinExistence type="predicted"/>
<gene>
    <name evidence="1" type="ORF">GUJ93_ZPchr0458g22592</name>
</gene>
<dbReference type="Proteomes" id="UP000729402">
    <property type="component" value="Unassembled WGS sequence"/>
</dbReference>
<comment type="caution">
    <text evidence="1">The sequence shown here is derived from an EMBL/GenBank/DDBJ whole genome shotgun (WGS) entry which is preliminary data.</text>
</comment>